<keyword evidence="2" id="KW-1185">Reference proteome</keyword>
<proteinExistence type="predicted"/>
<accession>A0A6P4ZR09</accession>
<dbReference type="KEGG" id="bbel:109475750"/>
<dbReference type="GeneID" id="109475750"/>
<dbReference type="RefSeq" id="XP_019632071.1">
    <property type="nucleotide sequence ID" value="XM_019776512.1"/>
</dbReference>
<organism evidence="2 3">
    <name type="scientific">Branchiostoma belcheri</name>
    <name type="common">Amphioxus</name>
    <dbReference type="NCBI Taxonomy" id="7741"/>
    <lineage>
        <taxon>Eukaryota</taxon>
        <taxon>Metazoa</taxon>
        <taxon>Chordata</taxon>
        <taxon>Cephalochordata</taxon>
        <taxon>Leptocardii</taxon>
        <taxon>Amphioxiformes</taxon>
        <taxon>Branchiostomatidae</taxon>
        <taxon>Branchiostoma</taxon>
    </lineage>
</organism>
<reference evidence="3" key="1">
    <citation type="submission" date="2025-08" db="UniProtKB">
        <authorList>
            <consortium name="RefSeq"/>
        </authorList>
    </citation>
    <scope>IDENTIFICATION</scope>
    <source>
        <tissue evidence="3">Gonad</tissue>
    </source>
</reference>
<gene>
    <name evidence="3" type="primary">LOC109475750</name>
</gene>
<feature type="region of interest" description="Disordered" evidence="1">
    <location>
        <begin position="1"/>
        <end position="68"/>
    </location>
</feature>
<evidence type="ECO:0000256" key="1">
    <source>
        <dbReference type="SAM" id="MobiDB-lite"/>
    </source>
</evidence>
<feature type="compositionally biased region" description="Basic residues" evidence="1">
    <location>
        <begin position="138"/>
        <end position="151"/>
    </location>
</feature>
<feature type="region of interest" description="Disordered" evidence="1">
    <location>
        <begin position="98"/>
        <end position="119"/>
    </location>
</feature>
<sequence>MADTSPEQPPTGFNGPSVKDSGLADGQQTNGVNGMGSPDLADAMNHVNINVPGKPDVLEKQGPKESMEGAETLEIAATDALHSSTKAGSVSEKEVNANFGAMKSETDGQGNQKGRRKRTIHVSNLLLRWTTLVSAHLRQPHKGKKSRSPPH</sequence>
<feature type="region of interest" description="Disordered" evidence="1">
    <location>
        <begin position="132"/>
        <end position="151"/>
    </location>
</feature>
<dbReference type="AlphaFoldDB" id="A0A6P4ZR09"/>
<feature type="compositionally biased region" description="Basic and acidic residues" evidence="1">
    <location>
        <begin position="56"/>
        <end position="67"/>
    </location>
</feature>
<evidence type="ECO:0000313" key="2">
    <source>
        <dbReference type="Proteomes" id="UP000515135"/>
    </source>
</evidence>
<name>A0A6P4ZR09_BRABE</name>
<evidence type="ECO:0000313" key="3">
    <source>
        <dbReference type="RefSeq" id="XP_019632071.1"/>
    </source>
</evidence>
<protein>
    <submittedName>
        <fullName evidence="3">Uncharacterized protein LOC109475750</fullName>
    </submittedName>
</protein>
<dbReference type="Proteomes" id="UP000515135">
    <property type="component" value="Unplaced"/>
</dbReference>